<feature type="modified residue" description="4-aspartylphosphate" evidence="2">
    <location>
        <position position="53"/>
    </location>
</feature>
<dbReference type="Gene3D" id="3.40.50.2300">
    <property type="match status" value="1"/>
</dbReference>
<organism evidence="5">
    <name type="scientific">uncultured Nocardioidaceae bacterium</name>
    <dbReference type="NCBI Taxonomy" id="253824"/>
    <lineage>
        <taxon>Bacteria</taxon>
        <taxon>Bacillati</taxon>
        <taxon>Actinomycetota</taxon>
        <taxon>Actinomycetes</taxon>
        <taxon>Propionibacteriales</taxon>
        <taxon>Nocardioidaceae</taxon>
        <taxon>environmental samples</taxon>
    </lineage>
</organism>
<dbReference type="GO" id="GO:0006355">
    <property type="term" value="P:regulation of DNA-templated transcription"/>
    <property type="evidence" value="ECO:0007669"/>
    <property type="project" value="TreeGrafter"/>
</dbReference>
<dbReference type="AlphaFoldDB" id="A0A6J4LGL7"/>
<evidence type="ECO:0000259" key="3">
    <source>
        <dbReference type="PROSITE" id="PS50110"/>
    </source>
</evidence>
<gene>
    <name evidence="5" type="ORF">AVDCRST_MAG46-1508</name>
</gene>
<proteinExistence type="predicted"/>
<name>A0A6J4LGL7_9ACTN</name>
<dbReference type="GO" id="GO:0000156">
    <property type="term" value="F:phosphorelay response regulator activity"/>
    <property type="evidence" value="ECO:0007669"/>
    <property type="project" value="TreeGrafter"/>
</dbReference>
<evidence type="ECO:0000256" key="2">
    <source>
        <dbReference type="PROSITE-ProRule" id="PRU00169"/>
    </source>
</evidence>
<evidence type="ECO:0000256" key="1">
    <source>
        <dbReference type="ARBA" id="ARBA00023125"/>
    </source>
</evidence>
<evidence type="ECO:0000313" key="5">
    <source>
        <dbReference type="EMBL" id="CAA9332654.1"/>
    </source>
</evidence>
<protein>
    <recommendedName>
        <fullName evidence="6">Two-component transcriptional response regulator, LuxR family</fullName>
    </recommendedName>
</protein>
<dbReference type="InterPro" id="IPR001789">
    <property type="entry name" value="Sig_transdc_resp-reg_receiver"/>
</dbReference>
<dbReference type="InterPro" id="IPR007492">
    <property type="entry name" value="LytTR_DNA-bd_dom"/>
</dbReference>
<dbReference type="PROSITE" id="PS50930">
    <property type="entry name" value="HTH_LYTTR"/>
    <property type="match status" value="1"/>
</dbReference>
<dbReference type="InterPro" id="IPR039420">
    <property type="entry name" value="WalR-like"/>
</dbReference>
<dbReference type="Pfam" id="PF04397">
    <property type="entry name" value="LytTR"/>
    <property type="match status" value="1"/>
</dbReference>
<keyword evidence="2" id="KW-0597">Phosphoprotein</keyword>
<feature type="domain" description="HTH LytTR-type" evidence="4">
    <location>
        <begin position="130"/>
        <end position="236"/>
    </location>
</feature>
<dbReference type="GO" id="GO:0032993">
    <property type="term" value="C:protein-DNA complex"/>
    <property type="evidence" value="ECO:0007669"/>
    <property type="project" value="TreeGrafter"/>
</dbReference>
<dbReference type="PANTHER" id="PTHR48111">
    <property type="entry name" value="REGULATOR OF RPOS"/>
    <property type="match status" value="1"/>
</dbReference>
<dbReference type="InterPro" id="IPR011006">
    <property type="entry name" value="CheY-like_superfamily"/>
</dbReference>
<dbReference type="SMART" id="SM00850">
    <property type="entry name" value="LytTR"/>
    <property type="match status" value="1"/>
</dbReference>
<feature type="domain" description="Response regulatory" evidence="3">
    <location>
        <begin position="2"/>
        <end position="116"/>
    </location>
</feature>
<dbReference type="GO" id="GO:0000976">
    <property type="term" value="F:transcription cis-regulatory region binding"/>
    <property type="evidence" value="ECO:0007669"/>
    <property type="project" value="TreeGrafter"/>
</dbReference>
<dbReference type="GO" id="GO:0005829">
    <property type="term" value="C:cytosol"/>
    <property type="evidence" value="ECO:0007669"/>
    <property type="project" value="TreeGrafter"/>
</dbReference>
<evidence type="ECO:0008006" key="6">
    <source>
        <dbReference type="Google" id="ProtNLM"/>
    </source>
</evidence>
<keyword evidence="1" id="KW-0238">DNA-binding</keyword>
<evidence type="ECO:0000259" key="4">
    <source>
        <dbReference type="PROSITE" id="PS50930"/>
    </source>
</evidence>
<dbReference type="SMART" id="SM00448">
    <property type="entry name" value="REC"/>
    <property type="match status" value="1"/>
</dbReference>
<dbReference type="SUPFAM" id="SSF52172">
    <property type="entry name" value="CheY-like"/>
    <property type="match status" value="1"/>
</dbReference>
<sequence>MHVLVVDDEAPVLDELAYLLQRDPRIGRVDTASSGAQALELLETGDHDAVFLDVAMPGLSGLSVARLLARFREPPKIVFVTAHDDHAVEAFELNASDYLLKPVREDRLIEAVRRIVETPPAEEPDDDEAIAVELAGVTKFVQRSAVRFVEASGDYARLHTPDGTHLVRVPLSTLEQQWAHAGFIRIHRSLLVATAHVLEVHHDAGRVSVVVDLGATTTELQVARRHTRELRDLLVRQSRPGTRT</sequence>
<dbReference type="PANTHER" id="PTHR48111:SF69">
    <property type="entry name" value="RESPONSE REGULATOR RECEIVER"/>
    <property type="match status" value="1"/>
</dbReference>
<reference evidence="5" key="1">
    <citation type="submission" date="2020-02" db="EMBL/GenBank/DDBJ databases">
        <authorList>
            <person name="Meier V. D."/>
        </authorList>
    </citation>
    <scope>NUCLEOTIDE SEQUENCE</scope>
    <source>
        <strain evidence="5">AVDCRST_MAG46</strain>
    </source>
</reference>
<dbReference type="Gene3D" id="2.40.50.1020">
    <property type="entry name" value="LytTr DNA-binding domain"/>
    <property type="match status" value="1"/>
</dbReference>
<dbReference type="Pfam" id="PF00072">
    <property type="entry name" value="Response_reg"/>
    <property type="match status" value="1"/>
</dbReference>
<dbReference type="EMBL" id="CADCUD010000094">
    <property type="protein sequence ID" value="CAA9332654.1"/>
    <property type="molecule type" value="Genomic_DNA"/>
</dbReference>
<dbReference type="PROSITE" id="PS50110">
    <property type="entry name" value="RESPONSE_REGULATORY"/>
    <property type="match status" value="1"/>
</dbReference>
<accession>A0A6J4LGL7</accession>